<dbReference type="PANTHER" id="PTHR35015:SF3">
    <property type="entry name" value="DELTA AND OSM-11-LIKE"/>
    <property type="match status" value="1"/>
</dbReference>
<dbReference type="GO" id="GO:0005112">
    <property type="term" value="F:Notch binding"/>
    <property type="evidence" value="ECO:0000318"/>
    <property type="project" value="GO_Central"/>
</dbReference>
<feature type="compositionally biased region" description="Polar residues" evidence="1">
    <location>
        <begin position="97"/>
        <end position="117"/>
    </location>
</feature>
<dbReference type="GO" id="GO:0005615">
    <property type="term" value="C:extracellular space"/>
    <property type="evidence" value="ECO:0000318"/>
    <property type="project" value="GO_Central"/>
</dbReference>
<evidence type="ECO:0000313" key="4">
    <source>
        <dbReference type="WormBase" id="CBG24557"/>
    </source>
</evidence>
<evidence type="ECO:0000256" key="1">
    <source>
        <dbReference type="SAM" id="MobiDB-lite"/>
    </source>
</evidence>
<dbReference type="Proteomes" id="UP000008549">
    <property type="component" value="Unassembled WGS sequence"/>
</dbReference>
<dbReference type="STRING" id="6238.A8WKZ0"/>
<dbReference type="PANTHER" id="PTHR35015">
    <property type="entry name" value="PROTEIN CBR-OSM-7-RELATED"/>
    <property type="match status" value="1"/>
</dbReference>
<proteinExistence type="predicted"/>
<dbReference type="HOGENOM" id="CLU_671273_0_0_1"/>
<sequence>MAPEHKKFCDSYKRNCPDRVSLKQSGSFLGNDRDSETSDSTSSEDKTYLYKGTKKEYCEKFSVNYEYYCKGTIENAEIFTKFCPSYKKACVTANQKPSNPFSPSKGQTPVSSASTSDFPDVEHPSAGKSKSSRRRGKKIKKLRPCSIDCDERIFPHCTKQCKCDYDYPAVQKFCNPPPLPMFLNTCRLWYYGCPKYEQYHYASQFIYSKAEKGKVLEGPKTQTTFQLLAPSGETLPYKPARFRRDTVDMVLWPMDNSTDFIGYSEGNIVDNWDSSNSSNASKDRIIQNPTIPSLQNSLETQQDKMVKLKNGTMVHLVAAPKLPPHVQAKDQVIKDPSTDTKPPDLPRSKKTTGGEAVPVYSDSVFSNALAQYNTLTDSRGILHRPRSRSPFTKPGLWEPNPDDPHNRDHANKYYYHPYSVGVDWLQGQLTWGAHFAVPAAGVGGTDGFSAVHFPSLGTFLNIPDDYD</sequence>
<accession>A8WKZ0</accession>
<dbReference type="AlphaFoldDB" id="A8WKZ0"/>
<feature type="region of interest" description="Disordered" evidence="1">
    <location>
        <begin position="322"/>
        <end position="355"/>
    </location>
</feature>
<dbReference type="FunCoup" id="A8WKZ0">
    <property type="interactions" value="1238"/>
</dbReference>
<dbReference type="InParanoid" id="A8WKZ0"/>
<feature type="region of interest" description="Disordered" evidence="1">
    <location>
        <begin position="23"/>
        <end position="45"/>
    </location>
</feature>
<dbReference type="eggNOG" id="ENOG502TIYG">
    <property type="taxonomic scope" value="Eukaryota"/>
</dbReference>
<feature type="region of interest" description="Disordered" evidence="1">
    <location>
        <begin position="381"/>
        <end position="404"/>
    </location>
</feature>
<dbReference type="GO" id="GO:0045747">
    <property type="term" value="P:positive regulation of Notch signaling pathway"/>
    <property type="evidence" value="ECO:0000318"/>
    <property type="project" value="GO_Central"/>
</dbReference>
<feature type="compositionally biased region" description="Basic and acidic residues" evidence="1">
    <location>
        <begin position="327"/>
        <end position="347"/>
    </location>
</feature>
<dbReference type="OMA" id="DHANKYY"/>
<dbReference type="EMBL" id="HE601301">
    <property type="protein sequence ID" value="CAP21136.2"/>
    <property type="molecule type" value="Genomic_DNA"/>
</dbReference>
<feature type="region of interest" description="Disordered" evidence="1">
    <location>
        <begin position="97"/>
        <end position="137"/>
    </location>
</feature>
<reference evidence="2 3" key="2">
    <citation type="journal article" date="2011" name="PLoS Genet.">
        <title>Caenorhabditis briggsae recombinant inbred line genotypes reveal inter-strain incompatibility and the evolution of recombination.</title>
        <authorList>
            <person name="Ross J.A."/>
            <person name="Koboldt D.C."/>
            <person name="Staisch J.E."/>
            <person name="Chamberlin H.M."/>
            <person name="Gupta B.P."/>
            <person name="Miller R.D."/>
            <person name="Baird S.E."/>
            <person name="Haag E.S."/>
        </authorList>
    </citation>
    <scope>NUCLEOTIDE SEQUENCE [LARGE SCALE GENOMIC DNA]</scope>
    <source>
        <strain evidence="2 3">AF16</strain>
    </source>
</reference>
<keyword evidence="3" id="KW-1185">Reference proteome</keyword>
<reference evidence="2 3" key="1">
    <citation type="journal article" date="2003" name="PLoS Biol.">
        <title>The genome sequence of Caenorhabditis briggsae: a platform for comparative genomics.</title>
        <authorList>
            <person name="Stein L.D."/>
            <person name="Bao Z."/>
            <person name="Blasiar D."/>
            <person name="Blumenthal T."/>
            <person name="Brent M.R."/>
            <person name="Chen N."/>
            <person name="Chinwalla A."/>
            <person name="Clarke L."/>
            <person name="Clee C."/>
            <person name="Coghlan A."/>
            <person name="Coulson A."/>
            <person name="D'Eustachio P."/>
            <person name="Fitch D.H."/>
            <person name="Fulton L.A."/>
            <person name="Fulton R.E."/>
            <person name="Griffiths-Jones S."/>
            <person name="Harris T.W."/>
            <person name="Hillier L.W."/>
            <person name="Kamath R."/>
            <person name="Kuwabara P.E."/>
            <person name="Mardis E.R."/>
            <person name="Marra M.A."/>
            <person name="Miner T.L."/>
            <person name="Minx P."/>
            <person name="Mullikin J.C."/>
            <person name="Plumb R.W."/>
            <person name="Rogers J."/>
            <person name="Schein J.E."/>
            <person name="Sohrmann M."/>
            <person name="Spieth J."/>
            <person name="Stajich J.E."/>
            <person name="Wei C."/>
            <person name="Willey D."/>
            <person name="Wilson R.K."/>
            <person name="Durbin R."/>
            <person name="Waterston R.H."/>
        </authorList>
    </citation>
    <scope>NUCLEOTIDE SEQUENCE [LARGE SCALE GENOMIC DNA]</scope>
    <source>
        <strain evidence="2 3">AF16</strain>
    </source>
</reference>
<organism evidence="2 3">
    <name type="scientific">Caenorhabditis briggsae</name>
    <dbReference type="NCBI Taxonomy" id="6238"/>
    <lineage>
        <taxon>Eukaryota</taxon>
        <taxon>Metazoa</taxon>
        <taxon>Ecdysozoa</taxon>
        <taxon>Nematoda</taxon>
        <taxon>Chromadorea</taxon>
        <taxon>Rhabditida</taxon>
        <taxon>Rhabditina</taxon>
        <taxon>Rhabditomorpha</taxon>
        <taxon>Rhabditoidea</taxon>
        <taxon>Rhabditidae</taxon>
        <taxon>Peloderinae</taxon>
        <taxon>Caenorhabditis</taxon>
    </lineage>
</organism>
<dbReference type="WormBase" id="CBG24557">
    <property type="protein sequence ID" value="CBP27095"/>
    <property type="gene ID" value="WBGene00042639"/>
    <property type="gene designation" value="Cbr-dos-3"/>
</dbReference>
<evidence type="ECO:0000313" key="3">
    <source>
        <dbReference type="Proteomes" id="UP000008549"/>
    </source>
</evidence>
<protein>
    <submittedName>
        <fullName evidence="2">Protein CBG24557</fullName>
    </submittedName>
</protein>
<gene>
    <name evidence="4" type="primary">dos-3</name>
    <name evidence="2 4" type="ORF">CBG24557</name>
    <name evidence="2" type="ORF">CBG_24557</name>
</gene>
<name>A8WKZ0_CAEBR</name>
<evidence type="ECO:0000313" key="2">
    <source>
        <dbReference type="EMBL" id="CAP21136.2"/>
    </source>
</evidence>
<dbReference type="InterPro" id="IPR053124">
    <property type="entry name" value="Notch_signaling_modulators"/>
</dbReference>